<evidence type="ECO:0000313" key="2">
    <source>
        <dbReference type="EMBL" id="QNM00790.1"/>
    </source>
</evidence>
<name>A0A7G9FQF8_9FIRM</name>
<protein>
    <submittedName>
        <fullName evidence="2">WYL domain-containing protein</fullName>
    </submittedName>
</protein>
<dbReference type="PROSITE" id="PS52050">
    <property type="entry name" value="WYL"/>
    <property type="match status" value="1"/>
</dbReference>
<dbReference type="AlphaFoldDB" id="A0A7G9FQF8"/>
<dbReference type="PANTHER" id="PTHR34580:SF1">
    <property type="entry name" value="PROTEIN PAFC"/>
    <property type="match status" value="1"/>
</dbReference>
<feature type="domain" description="WYL" evidence="1">
    <location>
        <begin position="163"/>
        <end position="235"/>
    </location>
</feature>
<reference evidence="2 3" key="1">
    <citation type="submission" date="2020-08" db="EMBL/GenBank/DDBJ databases">
        <authorList>
            <person name="Liu C."/>
            <person name="Sun Q."/>
        </authorList>
    </citation>
    <scope>NUCLEOTIDE SEQUENCE [LARGE SCALE GENOMIC DNA]</scope>
    <source>
        <strain evidence="2 3">NSJ-4</strain>
    </source>
</reference>
<dbReference type="KEGG" id="wcp:H9Q76_05820"/>
<dbReference type="InterPro" id="IPR036390">
    <property type="entry name" value="WH_DNA-bd_sf"/>
</dbReference>
<dbReference type="Pfam" id="PF13280">
    <property type="entry name" value="WYL"/>
    <property type="match status" value="1"/>
</dbReference>
<dbReference type="InterPro" id="IPR051534">
    <property type="entry name" value="CBASS_pafABC_assoc_protein"/>
</dbReference>
<accession>A0A7G9FQF8</accession>
<dbReference type="Proteomes" id="UP000515819">
    <property type="component" value="Chromosome"/>
</dbReference>
<dbReference type="RefSeq" id="WP_117780680.1">
    <property type="nucleotide sequence ID" value="NZ_CP060632.1"/>
</dbReference>
<organism evidence="2 3">
    <name type="scientific">Wujia chipingensis</name>
    <dbReference type="NCBI Taxonomy" id="2763670"/>
    <lineage>
        <taxon>Bacteria</taxon>
        <taxon>Bacillati</taxon>
        <taxon>Bacillota</taxon>
        <taxon>Clostridia</taxon>
        <taxon>Lachnospirales</taxon>
        <taxon>Lachnospiraceae</taxon>
        <taxon>Wujia</taxon>
    </lineage>
</organism>
<keyword evidence="3" id="KW-1185">Reference proteome</keyword>
<dbReference type="InterPro" id="IPR026881">
    <property type="entry name" value="WYL_dom"/>
</dbReference>
<gene>
    <name evidence="2" type="ORF">H9Q76_05820</name>
</gene>
<dbReference type="EMBL" id="CP060632">
    <property type="protein sequence ID" value="QNM00790.1"/>
    <property type="molecule type" value="Genomic_DNA"/>
</dbReference>
<dbReference type="SUPFAM" id="SSF46785">
    <property type="entry name" value="Winged helix' DNA-binding domain"/>
    <property type="match status" value="1"/>
</dbReference>
<proteinExistence type="predicted"/>
<evidence type="ECO:0000259" key="1">
    <source>
        <dbReference type="Pfam" id="PF13280"/>
    </source>
</evidence>
<sequence length="346" mass="40710">MDNTSEQKTENQEKKKIVRGPRLNQKLKIMYLMKILLEETDEDHDLTLNEIVEKLKAYNVTAERKSLYSDIENLRTFGLDIIGMQYGKTYHYKVASRQFQLVELKLLVDAVQSSRFITEKKSDELIAKLESYASKYEAKKLARQVNVNGRVKTMNERIYYSVDKIHEALNEESQIKFQYFTWTADKKMELKHGGAYYSVSPWALCWDDEKYYLVGYDNREYKIKHFRVDKMADVSVVYEEREGKEEFSKMQMSEYTNRLFGMFDGNLETVTLLCENHAANVIIDRFGTDIPLMKTDAEHFTVRVRVSVSKLFLSWIMAIPGVKIVAPERTVDMMKSEIKRLQEMYL</sequence>
<dbReference type="PANTHER" id="PTHR34580">
    <property type="match status" value="1"/>
</dbReference>
<evidence type="ECO:0000313" key="3">
    <source>
        <dbReference type="Proteomes" id="UP000515819"/>
    </source>
</evidence>